<gene>
    <name evidence="1" type="ORF">PBRASI_LOCUS5376</name>
</gene>
<comment type="caution">
    <text evidence="1">The sequence shown here is derived from an EMBL/GenBank/DDBJ whole genome shotgun (WGS) entry which is preliminary data.</text>
</comment>
<proteinExistence type="predicted"/>
<dbReference type="Proteomes" id="UP000789739">
    <property type="component" value="Unassembled WGS sequence"/>
</dbReference>
<dbReference type="EMBL" id="CAJVPI010000621">
    <property type="protein sequence ID" value="CAG8556714.1"/>
    <property type="molecule type" value="Genomic_DNA"/>
</dbReference>
<accession>A0A9N9B925</accession>
<organism evidence="1 2">
    <name type="scientific">Paraglomus brasilianum</name>
    <dbReference type="NCBI Taxonomy" id="144538"/>
    <lineage>
        <taxon>Eukaryota</taxon>
        <taxon>Fungi</taxon>
        <taxon>Fungi incertae sedis</taxon>
        <taxon>Mucoromycota</taxon>
        <taxon>Glomeromycotina</taxon>
        <taxon>Glomeromycetes</taxon>
        <taxon>Paraglomerales</taxon>
        <taxon>Paraglomeraceae</taxon>
        <taxon>Paraglomus</taxon>
    </lineage>
</organism>
<dbReference type="AlphaFoldDB" id="A0A9N9B925"/>
<reference evidence="1" key="1">
    <citation type="submission" date="2021-06" db="EMBL/GenBank/DDBJ databases">
        <authorList>
            <person name="Kallberg Y."/>
            <person name="Tangrot J."/>
            <person name="Rosling A."/>
        </authorList>
    </citation>
    <scope>NUCLEOTIDE SEQUENCE</scope>
    <source>
        <strain evidence="1">BR232B</strain>
    </source>
</reference>
<name>A0A9N9B925_9GLOM</name>
<protein>
    <submittedName>
        <fullName evidence="1">1108_t:CDS:1</fullName>
    </submittedName>
</protein>
<dbReference type="OrthoDB" id="2311218at2759"/>
<evidence type="ECO:0000313" key="2">
    <source>
        <dbReference type="Proteomes" id="UP000789739"/>
    </source>
</evidence>
<sequence>MEYTWGEIELESTASRKDGDRDILTLPKVATGHKGDGTGLSDDGFILEISFAPQDQDMMKTTKDLYKEKCDGEKKNWSREKKRLEHEFQKLHTYALEVANEAERLKNQTARRESTLAQKDSPKKYYLLKTNWLSYRLLRREVERYSGNRALTCLEQASLDREYQGTRVSDSPTLECKKPSVFYSERQSFEAFASQKEQAKPGVSDLPLLCETAVVDSQNKDTPEFSLRPFLIKKPSLELIKSSTNAHSEIDIAIDGESAKFASYLVIIETALGQKSFDSIITNERWQKFCVH</sequence>
<evidence type="ECO:0000313" key="1">
    <source>
        <dbReference type="EMBL" id="CAG8556714.1"/>
    </source>
</evidence>
<keyword evidence="2" id="KW-1185">Reference proteome</keyword>